<reference evidence="1 2" key="2">
    <citation type="journal article" date="2019" name="G3 (Bethesda)">
        <title>Hybrid Assembly of the Genome of the Entomopathogenic Nematode Steinernema carpocapsae Identifies the X-Chromosome.</title>
        <authorList>
            <person name="Serra L."/>
            <person name="Macchietto M."/>
            <person name="Macias-Munoz A."/>
            <person name="McGill C.J."/>
            <person name="Rodriguez I.M."/>
            <person name="Rodriguez B."/>
            <person name="Murad R."/>
            <person name="Mortazavi A."/>
        </authorList>
    </citation>
    <scope>NUCLEOTIDE SEQUENCE [LARGE SCALE GENOMIC DNA]</scope>
    <source>
        <strain evidence="1 2">ALL</strain>
    </source>
</reference>
<evidence type="ECO:0000313" key="2">
    <source>
        <dbReference type="Proteomes" id="UP000298663"/>
    </source>
</evidence>
<sequence>MQGRQSRFPVDNAWKTTDSDNLPNLDYAVVVGARLQTAWDAVAAHIQLQRSNDKERADQRSAAVTGCPVIVGDLVLVLEQALSPPGRSSATFSLFSLCFTGSQRFQRKERVARFSKFQIKRARSGNDKEETARSENSDFRLTRRQTTTFSNAPLTCSCCPSTAAPR</sequence>
<comment type="caution">
    <text evidence="1">The sequence shown here is derived from an EMBL/GenBank/DDBJ whole genome shotgun (WGS) entry which is preliminary data.</text>
</comment>
<accession>A0A4U8UTW6</accession>
<dbReference type="EMBL" id="AZBU02000001">
    <property type="protein sequence ID" value="TMS35198.1"/>
    <property type="molecule type" value="Genomic_DNA"/>
</dbReference>
<proteinExistence type="predicted"/>
<dbReference type="Proteomes" id="UP000298663">
    <property type="component" value="Unassembled WGS sequence"/>
</dbReference>
<keyword evidence="2" id="KW-1185">Reference proteome</keyword>
<dbReference type="AlphaFoldDB" id="A0A4U8UTW6"/>
<gene>
    <name evidence="1" type="ORF">L596_002649</name>
</gene>
<reference evidence="1 2" key="1">
    <citation type="journal article" date="2015" name="Genome Biol.">
        <title>Comparative genomics of Steinernema reveals deeply conserved gene regulatory networks.</title>
        <authorList>
            <person name="Dillman A.R."/>
            <person name="Macchietto M."/>
            <person name="Porter C.F."/>
            <person name="Rogers A."/>
            <person name="Williams B."/>
            <person name="Antoshechkin I."/>
            <person name="Lee M.M."/>
            <person name="Goodwin Z."/>
            <person name="Lu X."/>
            <person name="Lewis E.E."/>
            <person name="Goodrich-Blair H."/>
            <person name="Stock S.P."/>
            <person name="Adams B.J."/>
            <person name="Sternberg P.W."/>
            <person name="Mortazavi A."/>
        </authorList>
    </citation>
    <scope>NUCLEOTIDE SEQUENCE [LARGE SCALE GENOMIC DNA]</scope>
    <source>
        <strain evidence="1 2">ALL</strain>
    </source>
</reference>
<name>A0A4U8UTW6_STECR</name>
<protein>
    <submittedName>
        <fullName evidence="1">Uncharacterized protein</fullName>
    </submittedName>
</protein>
<evidence type="ECO:0000313" key="1">
    <source>
        <dbReference type="EMBL" id="TMS35198.1"/>
    </source>
</evidence>
<organism evidence="1 2">
    <name type="scientific">Steinernema carpocapsae</name>
    <name type="common">Entomopathogenic nematode</name>
    <dbReference type="NCBI Taxonomy" id="34508"/>
    <lineage>
        <taxon>Eukaryota</taxon>
        <taxon>Metazoa</taxon>
        <taxon>Ecdysozoa</taxon>
        <taxon>Nematoda</taxon>
        <taxon>Chromadorea</taxon>
        <taxon>Rhabditida</taxon>
        <taxon>Tylenchina</taxon>
        <taxon>Panagrolaimomorpha</taxon>
        <taxon>Strongyloidoidea</taxon>
        <taxon>Steinernematidae</taxon>
        <taxon>Steinernema</taxon>
    </lineage>
</organism>